<evidence type="ECO:0000313" key="6">
    <source>
        <dbReference type="Proteomes" id="UP000324241"/>
    </source>
</evidence>
<gene>
    <name evidence="5" type="ORF">ATNIH1004_000840</name>
</gene>
<reference evidence="5 6" key="1">
    <citation type="submission" date="2019-08" db="EMBL/GenBank/DDBJ databases">
        <title>The genome sequence of a newly discovered highly antifungal drug resistant Aspergillus species, Aspergillus tanneri NIH 1004.</title>
        <authorList>
            <person name="Mounaud S."/>
            <person name="Singh I."/>
            <person name="Joardar V."/>
            <person name="Pakala S."/>
            <person name="Pakala S."/>
            <person name="Venepally P."/>
            <person name="Chung J.K."/>
            <person name="Losada L."/>
            <person name="Nierman W.C."/>
        </authorList>
    </citation>
    <scope>NUCLEOTIDE SEQUENCE [LARGE SCALE GENOMIC DNA]</scope>
    <source>
        <strain evidence="5 6">NIH1004</strain>
    </source>
</reference>
<dbReference type="InterPro" id="IPR036188">
    <property type="entry name" value="FAD/NAD-bd_sf"/>
</dbReference>
<evidence type="ECO:0000313" key="5">
    <source>
        <dbReference type="EMBL" id="KAA8651941.1"/>
    </source>
</evidence>
<proteinExistence type="predicted"/>
<evidence type="ECO:0000256" key="2">
    <source>
        <dbReference type="ARBA" id="ARBA00022827"/>
    </source>
</evidence>
<dbReference type="GO" id="GO:0016491">
    <property type="term" value="F:oxidoreductase activity"/>
    <property type="evidence" value="ECO:0007669"/>
    <property type="project" value="UniProtKB-KW"/>
</dbReference>
<dbReference type="PRINTS" id="PR00368">
    <property type="entry name" value="FADPNR"/>
</dbReference>
<evidence type="ECO:0000256" key="1">
    <source>
        <dbReference type="ARBA" id="ARBA00022630"/>
    </source>
</evidence>
<dbReference type="RefSeq" id="XP_033431302.1">
    <property type="nucleotide sequence ID" value="XM_033565545.1"/>
</dbReference>
<organism evidence="5 6">
    <name type="scientific">Aspergillus tanneri</name>
    <dbReference type="NCBI Taxonomy" id="1220188"/>
    <lineage>
        <taxon>Eukaryota</taxon>
        <taxon>Fungi</taxon>
        <taxon>Dikarya</taxon>
        <taxon>Ascomycota</taxon>
        <taxon>Pezizomycotina</taxon>
        <taxon>Eurotiomycetes</taxon>
        <taxon>Eurotiomycetidae</taxon>
        <taxon>Eurotiales</taxon>
        <taxon>Aspergillaceae</taxon>
        <taxon>Aspergillus</taxon>
        <taxon>Aspergillus subgen. Circumdati</taxon>
    </lineage>
</organism>
<dbReference type="Proteomes" id="UP000324241">
    <property type="component" value="Unassembled WGS sequence"/>
</dbReference>
<sequence>MIRPKKVAIIGAGPSGLVAAKTLLHNFPEGTFSPTIFEKCRNVGGLWPTSNDYDRSVRSQRDRRGFIDPAMRTNLSRFTVGFSDLAWESVIEGSDVPMFPQAWQVGRYLEKYAELYVPREVLRFGRKVVGTVREKNVDSDVRWTVQWVSEGNIEDDGERLLENSDDQEVHSEQFDFLLVASGYFSRPYVPDIPGLSGLSDRTIHSSDLHDEEDMRRLLERSGSQGGKLVVIGGSMSGVETASALALHLSSMNFKPGSLAQPGRPYQVYHICSRPFWTVPYYLPHRTPQGHAHPDRVQILPLDLVFYDLARRPPGPVEYGFGPASPQQAIKLNQYFRSLLGSDYIDAGEKVYTMDKEQGEGIQPSWIGIGDDYAEFARSELIKTTIGRVSAVHAHEKDGVRIDIRLASGEAASLDNVICIVSATGFTPFSSLSFLPRDVLSTLEYSANDSFFPLVLDGKGSMHAQVPDLGFVGFYRGPYWGVMEMQARNVAERWFQFLSKKEVSLSAEEMEKRALERQAVREFRRAGSNVQFPMGDYVGLMETFAQDLGICRSSLREAEDWAGPVVPARYTNNGAEHRKNAETKSMMDSLRKTLFPSVSSPSLAMATATFRALHGTWKFVQTSTSSKEIVPGTTTFHPRYPSNLEYVKEYVCEEKTHGFTNTYTRTIYRLAGNDSSSHILIWQVDSTQDPNVASQFSHGFCISSTHASEESNVTFVVHATADVDDHGNGHEYVFHFDGVTISSWERTVFNKDGSSIRSIYTRHDS</sequence>
<keyword evidence="3" id="KW-0560">Oxidoreductase</keyword>
<keyword evidence="1" id="KW-0285">Flavoprotein</keyword>
<dbReference type="InterPro" id="IPR023753">
    <property type="entry name" value="FAD/NAD-binding_dom"/>
</dbReference>
<evidence type="ECO:0000259" key="4">
    <source>
        <dbReference type="Pfam" id="PF07992"/>
    </source>
</evidence>
<dbReference type="AlphaFoldDB" id="A0A5M9MXV3"/>
<keyword evidence="2" id="KW-0274">FAD</keyword>
<dbReference type="PANTHER" id="PTHR23023">
    <property type="entry name" value="DIMETHYLANILINE MONOOXYGENASE"/>
    <property type="match status" value="1"/>
</dbReference>
<dbReference type="VEuPathDB" id="FungiDB:EYZ11_010584"/>
<protein>
    <recommendedName>
        <fullName evidence="4">FAD/NAD(P)-binding domain-containing protein</fullName>
    </recommendedName>
</protein>
<dbReference type="Gene3D" id="3.50.50.60">
    <property type="entry name" value="FAD/NAD(P)-binding domain"/>
    <property type="match status" value="1"/>
</dbReference>
<dbReference type="OrthoDB" id="66881at2759"/>
<evidence type="ECO:0000256" key="3">
    <source>
        <dbReference type="ARBA" id="ARBA00023002"/>
    </source>
</evidence>
<dbReference type="Pfam" id="PF07992">
    <property type="entry name" value="Pyr_redox_2"/>
    <property type="match status" value="1"/>
</dbReference>
<dbReference type="SUPFAM" id="SSF51905">
    <property type="entry name" value="FAD/NAD(P)-binding domain"/>
    <property type="match status" value="1"/>
</dbReference>
<accession>A0A5M9MXV3</accession>
<dbReference type="InterPro" id="IPR050346">
    <property type="entry name" value="FMO-like"/>
</dbReference>
<name>A0A5M9MXV3_9EURO</name>
<dbReference type="EMBL" id="QUQM01000002">
    <property type="protein sequence ID" value="KAA8651941.1"/>
    <property type="molecule type" value="Genomic_DNA"/>
</dbReference>
<dbReference type="GeneID" id="54323542"/>
<feature type="domain" description="FAD/NAD(P)-binding" evidence="4">
    <location>
        <begin position="5"/>
        <end position="245"/>
    </location>
</feature>
<comment type="caution">
    <text evidence="5">The sequence shown here is derived from an EMBL/GenBank/DDBJ whole genome shotgun (WGS) entry which is preliminary data.</text>
</comment>